<name>A0A7J6DUG1_CANSA</name>
<sequence>MNGGHQNGVRPLPDGFIDRESDLKKRKNNDRAYVEETAREPRSVDKWKMIVSICEELEILGGFTPGLSGDGNKEMKPHKGREERYPLKIKHLALSTEGAGAMLQKAQGEDIEGGEGRCNLFEKTGYAKLWEVDTVGLSGGLLLMWKDDLHVRVDSSSPCHIAVVMASKGFLPWNLTCFYGHLDASQHNFSWKLLRHINRETEGAWLSVGDFNEIVSLAKKSRGILRESDLTTGLSF</sequence>
<protein>
    <submittedName>
        <fullName evidence="2">Uncharacterized protein</fullName>
    </submittedName>
</protein>
<gene>
    <name evidence="2" type="ORF">F8388_024449</name>
</gene>
<dbReference type="InterPro" id="IPR036691">
    <property type="entry name" value="Endo/exonu/phosph_ase_sf"/>
</dbReference>
<dbReference type="AlphaFoldDB" id="A0A7J6DUG1"/>
<dbReference type="SUPFAM" id="SSF56219">
    <property type="entry name" value="DNase I-like"/>
    <property type="match status" value="1"/>
</dbReference>
<organism evidence="2 3">
    <name type="scientific">Cannabis sativa</name>
    <name type="common">Hemp</name>
    <name type="synonym">Marijuana</name>
    <dbReference type="NCBI Taxonomy" id="3483"/>
    <lineage>
        <taxon>Eukaryota</taxon>
        <taxon>Viridiplantae</taxon>
        <taxon>Streptophyta</taxon>
        <taxon>Embryophyta</taxon>
        <taxon>Tracheophyta</taxon>
        <taxon>Spermatophyta</taxon>
        <taxon>Magnoliopsida</taxon>
        <taxon>eudicotyledons</taxon>
        <taxon>Gunneridae</taxon>
        <taxon>Pentapetalae</taxon>
        <taxon>rosids</taxon>
        <taxon>fabids</taxon>
        <taxon>Rosales</taxon>
        <taxon>Cannabaceae</taxon>
        <taxon>Cannabis</taxon>
    </lineage>
</organism>
<dbReference type="Proteomes" id="UP000525078">
    <property type="component" value="Unassembled WGS sequence"/>
</dbReference>
<dbReference type="EMBL" id="JAATIP010000387">
    <property type="protein sequence ID" value="KAF4349727.1"/>
    <property type="molecule type" value="Genomic_DNA"/>
</dbReference>
<evidence type="ECO:0000313" key="2">
    <source>
        <dbReference type="EMBL" id="KAF4349727.1"/>
    </source>
</evidence>
<feature type="region of interest" description="Disordered" evidence="1">
    <location>
        <begin position="1"/>
        <end position="38"/>
    </location>
</feature>
<comment type="caution">
    <text evidence="2">The sequence shown here is derived from an EMBL/GenBank/DDBJ whole genome shotgun (WGS) entry which is preliminary data.</text>
</comment>
<dbReference type="Gene3D" id="3.60.10.10">
    <property type="entry name" value="Endonuclease/exonuclease/phosphatase"/>
    <property type="match status" value="1"/>
</dbReference>
<accession>A0A7J6DUG1</accession>
<dbReference type="PANTHER" id="PTHR35218">
    <property type="entry name" value="RNASE H DOMAIN-CONTAINING PROTEIN"/>
    <property type="match status" value="1"/>
</dbReference>
<reference evidence="2 3" key="1">
    <citation type="journal article" date="2020" name="bioRxiv">
        <title>Sequence and annotation of 42 cannabis genomes reveals extensive copy number variation in cannabinoid synthesis and pathogen resistance genes.</title>
        <authorList>
            <person name="Mckernan K.J."/>
            <person name="Helbert Y."/>
            <person name="Kane L.T."/>
            <person name="Ebling H."/>
            <person name="Zhang L."/>
            <person name="Liu B."/>
            <person name="Eaton Z."/>
            <person name="Mclaughlin S."/>
            <person name="Kingan S."/>
            <person name="Baybayan P."/>
            <person name="Concepcion G."/>
            <person name="Jordan M."/>
            <person name="Riva A."/>
            <person name="Barbazuk W."/>
            <person name="Harkins T."/>
        </authorList>
    </citation>
    <scope>NUCLEOTIDE SEQUENCE [LARGE SCALE GENOMIC DNA]</scope>
    <source>
        <strain evidence="3">cv. Jamaican Lion 4</strain>
        <tissue evidence="2">Leaf</tissue>
    </source>
</reference>
<feature type="compositionally biased region" description="Basic and acidic residues" evidence="1">
    <location>
        <begin position="16"/>
        <end position="38"/>
    </location>
</feature>
<evidence type="ECO:0000256" key="1">
    <source>
        <dbReference type="SAM" id="MobiDB-lite"/>
    </source>
</evidence>
<dbReference type="PANTHER" id="PTHR35218:SF9">
    <property type="entry name" value="ENDONUCLEASE_EXONUCLEASE_PHOSPHATASE DOMAIN-CONTAINING PROTEIN"/>
    <property type="match status" value="1"/>
</dbReference>
<proteinExistence type="predicted"/>
<evidence type="ECO:0000313" key="3">
    <source>
        <dbReference type="Proteomes" id="UP000525078"/>
    </source>
</evidence>